<evidence type="ECO:0000313" key="4">
    <source>
        <dbReference type="EMBL" id="SFJ20561.1"/>
    </source>
</evidence>
<organism evidence="4 5">
    <name type="scientific">Natronobacterium gregoryi</name>
    <dbReference type="NCBI Taxonomy" id="44930"/>
    <lineage>
        <taxon>Archaea</taxon>
        <taxon>Methanobacteriati</taxon>
        <taxon>Methanobacteriota</taxon>
        <taxon>Stenosarchaea group</taxon>
        <taxon>Halobacteria</taxon>
        <taxon>Halobacteriales</taxon>
        <taxon>Natrialbaceae</taxon>
        <taxon>Natronobacterium</taxon>
    </lineage>
</organism>
<feature type="compositionally biased region" description="Acidic residues" evidence="1">
    <location>
        <begin position="118"/>
        <end position="127"/>
    </location>
</feature>
<dbReference type="AlphaFoldDB" id="A0A1I3PGL8"/>
<evidence type="ECO:0000313" key="5">
    <source>
        <dbReference type="Proteomes" id="UP000182829"/>
    </source>
</evidence>
<sequence length="133" mass="14179">MTGTDSLDRFRRPEYTGDSRCVPCTILNVGLAVVFSVGVAAGVRYGAGTTAAAIAGTATLATSLLAIYLRGYLVPRTPQLTETYLPERIRRRFHDRPTGVDDGANVELAMKGIGTTPSDDESDDPGENESGRE</sequence>
<name>A0A1I3PGL8_9EURY</name>
<feature type="transmembrane region" description="Helical" evidence="2">
    <location>
        <begin position="49"/>
        <end position="69"/>
    </location>
</feature>
<keyword evidence="2" id="KW-1133">Transmembrane helix</keyword>
<dbReference type="RefSeq" id="WP_005581361.1">
    <property type="nucleotide sequence ID" value="NZ_FORO01000017.1"/>
</dbReference>
<feature type="domain" description="DUF8054" evidence="3">
    <location>
        <begin position="7"/>
        <end position="95"/>
    </location>
</feature>
<dbReference type="Pfam" id="PF26236">
    <property type="entry name" value="DUF8054_N"/>
    <property type="match status" value="1"/>
</dbReference>
<keyword evidence="2" id="KW-0812">Transmembrane</keyword>
<gene>
    <name evidence="4" type="ORF">SAMN05443661_11783</name>
</gene>
<keyword evidence="2" id="KW-0472">Membrane</keyword>
<dbReference type="InterPro" id="IPR058674">
    <property type="entry name" value="DUF8054_N"/>
</dbReference>
<evidence type="ECO:0000259" key="3">
    <source>
        <dbReference type="Pfam" id="PF26236"/>
    </source>
</evidence>
<dbReference type="Proteomes" id="UP000182829">
    <property type="component" value="Unassembled WGS sequence"/>
</dbReference>
<feature type="region of interest" description="Disordered" evidence="1">
    <location>
        <begin position="95"/>
        <end position="133"/>
    </location>
</feature>
<feature type="transmembrane region" description="Helical" evidence="2">
    <location>
        <begin position="21"/>
        <end position="43"/>
    </location>
</feature>
<protein>
    <recommendedName>
        <fullName evidence="3">DUF8054 domain-containing protein</fullName>
    </recommendedName>
</protein>
<evidence type="ECO:0000256" key="1">
    <source>
        <dbReference type="SAM" id="MobiDB-lite"/>
    </source>
</evidence>
<dbReference type="OrthoDB" id="292134at2157"/>
<dbReference type="EMBL" id="FORO01000017">
    <property type="protein sequence ID" value="SFJ20561.1"/>
    <property type="molecule type" value="Genomic_DNA"/>
</dbReference>
<evidence type="ECO:0000256" key="2">
    <source>
        <dbReference type="SAM" id="Phobius"/>
    </source>
</evidence>
<dbReference type="GeneID" id="14206671"/>
<reference evidence="4 5" key="1">
    <citation type="submission" date="2016-10" db="EMBL/GenBank/DDBJ databases">
        <authorList>
            <person name="de Groot N.N."/>
        </authorList>
    </citation>
    <scope>NUCLEOTIDE SEQUENCE [LARGE SCALE GENOMIC DNA]</scope>
    <source>
        <strain evidence="4 5">SP2</strain>
    </source>
</reference>
<accession>A0A1I3PGL8</accession>
<proteinExistence type="predicted"/>
<dbReference type="OMA" id="CTILNVG"/>